<comment type="pathway">
    <text evidence="4">tRNA modification; tRNA-queuosine biosynthesis.</text>
</comment>
<comment type="caution">
    <text evidence="4">Lacks conserved residue(s) required for the propagation of feature annotation.</text>
</comment>
<dbReference type="RefSeq" id="WP_163962848.1">
    <property type="nucleotide sequence ID" value="NZ_JAAGNX010000001.1"/>
</dbReference>
<dbReference type="AlphaFoldDB" id="A0A6B2M0X7"/>
<comment type="catalytic activity">
    <reaction evidence="4">
        <text>7-aminomethyl-7-carbaguanine + guanosine(34) in tRNA = 7-aminomethyl-7-carbaguanosine(34) in tRNA + guanine</text>
        <dbReference type="Rhea" id="RHEA:24104"/>
        <dbReference type="Rhea" id="RHEA-COMP:10341"/>
        <dbReference type="Rhea" id="RHEA-COMP:10342"/>
        <dbReference type="ChEBI" id="CHEBI:16235"/>
        <dbReference type="ChEBI" id="CHEBI:58703"/>
        <dbReference type="ChEBI" id="CHEBI:74269"/>
        <dbReference type="ChEBI" id="CHEBI:82833"/>
        <dbReference type="EC" id="2.4.2.29"/>
    </reaction>
</comment>
<dbReference type="Gene3D" id="3.20.20.105">
    <property type="entry name" value="Queuine tRNA-ribosyltransferase-like"/>
    <property type="match status" value="1"/>
</dbReference>
<evidence type="ECO:0000259" key="5">
    <source>
        <dbReference type="Pfam" id="PF01702"/>
    </source>
</evidence>
<feature type="region of interest" description="RNA binding; important for wobble base 34 recognition" evidence="4">
    <location>
        <begin position="276"/>
        <end position="280"/>
    </location>
</feature>
<dbReference type="NCBIfam" id="TIGR00430">
    <property type="entry name" value="Q_tRNA_tgt"/>
    <property type="match status" value="1"/>
</dbReference>
<proteinExistence type="inferred from homology"/>
<evidence type="ECO:0000256" key="3">
    <source>
        <dbReference type="ARBA" id="ARBA00022694"/>
    </source>
</evidence>
<sequence>MDSGYEILAVDAGSSARRGCLKTLHGSVETPIFMPVGTQGTVKGLLPDQLTTLGAQIILGNTYHLNLRPTSELISELGGLHKFMRWSGPILTDSGGFQVFSLAKLRKIRDEGIRFQSHLDGREVILTPKRVIDIQANLGSDIAMVLDECPPAEATRKACEAAVERTIRWAREARAYAGETGFLEKGHHVFGIVQGSRHKDLRQQCAAALIEMDFPGYAIGGVSVGEPEEEMMPQVTMCTEVLPADKPRYVMGVGTPPQLLKMIAAGADMFDCVMPTREARHGIAFTEDGKLNLRNNRFRDDNKPLMERFCDLETGQFTRAYIRHLIIAGEILGSVLLTMHNVRFYLDLMRQAREHIEAGDYARWHQSWIERYLAGKKEIPE</sequence>
<evidence type="ECO:0000313" key="7">
    <source>
        <dbReference type="Proteomes" id="UP000478417"/>
    </source>
</evidence>
<protein>
    <recommendedName>
        <fullName evidence="4">Queuine tRNA-ribosyltransferase</fullName>
        <ecNumber evidence="4">2.4.2.29</ecNumber>
    </recommendedName>
    <alternativeName>
        <fullName evidence="4">Guanine insertion enzyme</fullName>
    </alternativeName>
    <alternativeName>
        <fullName evidence="4">tRNA-guanine transglycosylase</fullName>
    </alternativeName>
</protein>
<dbReference type="InterPro" id="IPR004803">
    <property type="entry name" value="TGT"/>
</dbReference>
<feature type="binding site" evidence="4">
    <location>
        <position position="147"/>
    </location>
    <ligand>
        <name>substrate</name>
    </ligand>
</feature>
<feature type="binding site" evidence="4">
    <location>
        <position position="194"/>
    </location>
    <ligand>
        <name>substrate</name>
    </ligand>
</feature>
<organism evidence="6 7">
    <name type="scientific">Oceanipulchritudo coccoides</name>
    <dbReference type="NCBI Taxonomy" id="2706888"/>
    <lineage>
        <taxon>Bacteria</taxon>
        <taxon>Pseudomonadati</taxon>
        <taxon>Verrucomicrobiota</taxon>
        <taxon>Opitutia</taxon>
        <taxon>Puniceicoccales</taxon>
        <taxon>Oceanipulchritudinaceae</taxon>
        <taxon>Oceanipulchritudo</taxon>
    </lineage>
</organism>
<keyword evidence="1 4" id="KW-0328">Glycosyltransferase</keyword>
<feature type="domain" description="tRNA-guanine(15) transglycosylase-like" evidence="5">
    <location>
        <begin position="15"/>
        <end position="372"/>
    </location>
</feature>
<dbReference type="GO" id="GO:0008616">
    <property type="term" value="P:tRNA queuosine(34) biosynthetic process"/>
    <property type="evidence" value="ECO:0007669"/>
    <property type="project" value="UniProtKB-UniRule"/>
</dbReference>
<dbReference type="EC" id="2.4.2.29" evidence="4"/>
<dbReference type="PANTHER" id="PTHR46499:SF1">
    <property type="entry name" value="QUEUINE TRNA-RIBOSYLTRANSFERASE"/>
    <property type="match status" value="1"/>
</dbReference>
<gene>
    <name evidence="4 6" type="primary">tgt</name>
    <name evidence="6" type="ORF">G0Q06_04470</name>
</gene>
<dbReference type="Proteomes" id="UP000478417">
    <property type="component" value="Unassembled WGS sequence"/>
</dbReference>
<evidence type="ECO:0000256" key="4">
    <source>
        <dbReference type="HAMAP-Rule" id="MF_00168"/>
    </source>
</evidence>
<dbReference type="InterPro" id="IPR002616">
    <property type="entry name" value="tRNA_ribo_trans-like"/>
</dbReference>
<dbReference type="GO" id="GO:0008479">
    <property type="term" value="F:tRNA-guanosine(34) queuine transglycosylase activity"/>
    <property type="evidence" value="ECO:0007669"/>
    <property type="project" value="UniProtKB-UniRule"/>
</dbReference>
<keyword evidence="7" id="KW-1185">Reference proteome</keyword>
<keyword evidence="3 4" id="KW-0819">tRNA processing</keyword>
<reference evidence="6 7" key="1">
    <citation type="submission" date="2020-02" db="EMBL/GenBank/DDBJ databases">
        <title>Albibacoteraceae fam. nov., the first described family within the subdivision 4 Verrucomicrobia.</title>
        <authorList>
            <person name="Xi F."/>
        </authorList>
    </citation>
    <scope>NUCLEOTIDE SEQUENCE [LARGE SCALE GENOMIC DNA]</scope>
    <source>
        <strain evidence="6 7">CK1056</strain>
    </source>
</reference>
<dbReference type="InterPro" id="IPR036511">
    <property type="entry name" value="TGT-like_sf"/>
</dbReference>
<comment type="similarity">
    <text evidence="4">Belongs to the queuine tRNA-ribosyltransferase family.</text>
</comment>
<feature type="binding site" evidence="4">
    <location>
        <begin position="93"/>
        <end position="97"/>
    </location>
    <ligand>
        <name>substrate</name>
    </ligand>
</feature>
<dbReference type="GO" id="GO:0005829">
    <property type="term" value="C:cytosol"/>
    <property type="evidence" value="ECO:0007669"/>
    <property type="project" value="TreeGrafter"/>
</dbReference>
<feature type="active site" description="Proton acceptor" evidence="4">
    <location>
        <position position="93"/>
    </location>
</feature>
<comment type="subunit">
    <text evidence="4">Homodimer. Within each dimer, one monomer is responsible for RNA recognition and catalysis, while the other monomer binds to the replacement base PreQ1.</text>
</comment>
<dbReference type="EMBL" id="JAAGNX010000001">
    <property type="protein sequence ID" value="NDV61697.1"/>
    <property type="molecule type" value="Genomic_DNA"/>
</dbReference>
<dbReference type="InterPro" id="IPR050076">
    <property type="entry name" value="ArchSynthase1/Queuine_TRR"/>
</dbReference>
<feature type="region of interest" description="RNA binding" evidence="4">
    <location>
        <begin position="252"/>
        <end position="258"/>
    </location>
</feature>
<dbReference type="PANTHER" id="PTHR46499">
    <property type="entry name" value="QUEUINE TRNA-RIBOSYLTRANSFERASE"/>
    <property type="match status" value="1"/>
</dbReference>
<dbReference type="SUPFAM" id="SSF51713">
    <property type="entry name" value="tRNA-guanine transglycosylase"/>
    <property type="match status" value="1"/>
</dbReference>
<dbReference type="UniPathway" id="UPA00392"/>
<dbReference type="Pfam" id="PF01702">
    <property type="entry name" value="TGT"/>
    <property type="match status" value="1"/>
</dbReference>
<evidence type="ECO:0000256" key="2">
    <source>
        <dbReference type="ARBA" id="ARBA00022679"/>
    </source>
</evidence>
<dbReference type="NCBIfam" id="TIGR00449">
    <property type="entry name" value="tgt_general"/>
    <property type="match status" value="1"/>
</dbReference>
<accession>A0A6B2M0X7</accession>
<comment type="function">
    <text evidence="4">Catalyzes the base-exchange of a guanine (G) residue with the queuine precursor 7-aminomethyl-7-deazaguanine (PreQ1) at position 34 (anticodon wobble position) in tRNAs with GU(N) anticodons (tRNA-Asp, -Asn, -His and -Tyr). Catalysis occurs through a double-displacement mechanism. The nucleophile active site attacks the C1' of nucleotide 34 to detach the guanine base from the RNA, forming a covalent enzyme-RNA intermediate. The proton acceptor active site deprotonates the incoming PreQ1, allowing a nucleophilic attack on the C1' of the ribose to form the product. After dissociation, two additional enzymatic reactions on the tRNA convert PreQ1 to queuine (Q), resulting in the hypermodified nucleoside queuosine (7-(((4,5-cis-dihydroxy-2-cyclopenten-1-yl)amino)methyl)-7-deazaguanosine).</text>
</comment>
<name>A0A6B2M0X7_9BACT</name>
<keyword evidence="2 4" id="KW-0808">Transferase</keyword>
<evidence type="ECO:0000256" key="1">
    <source>
        <dbReference type="ARBA" id="ARBA00022676"/>
    </source>
</evidence>
<feature type="binding site" evidence="4">
    <location>
        <position position="221"/>
    </location>
    <ligand>
        <name>substrate</name>
    </ligand>
</feature>
<dbReference type="HAMAP" id="MF_00168">
    <property type="entry name" value="Q_tRNA_Tgt"/>
    <property type="match status" value="1"/>
</dbReference>
<feature type="active site" description="Nucleophile" evidence="4">
    <location>
        <position position="271"/>
    </location>
</feature>
<comment type="caution">
    <text evidence="6">The sequence shown here is derived from an EMBL/GenBank/DDBJ whole genome shotgun (WGS) entry which is preliminary data.</text>
</comment>
<evidence type="ECO:0000313" key="6">
    <source>
        <dbReference type="EMBL" id="NDV61697.1"/>
    </source>
</evidence>
<keyword evidence="4" id="KW-0671">Queuosine biosynthesis</keyword>